<dbReference type="SUPFAM" id="SSF51730">
    <property type="entry name" value="FAD-linked oxidoreductase"/>
    <property type="match status" value="1"/>
</dbReference>
<organism evidence="6">
    <name type="scientific">mine drainage metagenome</name>
    <dbReference type="NCBI Taxonomy" id="410659"/>
    <lineage>
        <taxon>unclassified sequences</taxon>
        <taxon>metagenomes</taxon>
        <taxon>ecological metagenomes</taxon>
    </lineage>
</organism>
<feature type="non-terminal residue" evidence="6">
    <location>
        <position position="1"/>
    </location>
</feature>
<gene>
    <name evidence="6" type="ORF">B1A_10705</name>
</gene>
<evidence type="ECO:0000256" key="5">
    <source>
        <dbReference type="ARBA" id="ARBA00023002"/>
    </source>
</evidence>
<keyword evidence="5" id="KW-0560">Oxidoreductase</keyword>
<dbReference type="GO" id="GO:0035999">
    <property type="term" value="P:tetrahydrofolate interconversion"/>
    <property type="evidence" value="ECO:0007669"/>
    <property type="project" value="UniProtKB-UniPathway"/>
</dbReference>
<dbReference type="Pfam" id="PF02219">
    <property type="entry name" value="MTHFR"/>
    <property type="match status" value="1"/>
</dbReference>
<reference evidence="6" key="1">
    <citation type="submission" date="2013-08" db="EMBL/GenBank/DDBJ databases">
        <authorList>
            <person name="Mendez C."/>
            <person name="Richter M."/>
            <person name="Ferrer M."/>
            <person name="Sanchez J."/>
        </authorList>
    </citation>
    <scope>NUCLEOTIDE SEQUENCE</scope>
</reference>
<protein>
    <submittedName>
        <fullName evidence="6">Methylenetetrahydrofolate reductase family protein</fullName>
    </submittedName>
</protein>
<evidence type="ECO:0000313" key="6">
    <source>
        <dbReference type="EMBL" id="EQD58669.1"/>
    </source>
</evidence>
<dbReference type="AlphaFoldDB" id="T1C065"/>
<dbReference type="Gene3D" id="3.20.20.220">
    <property type="match status" value="1"/>
</dbReference>
<accession>T1C065</accession>
<dbReference type="InterPro" id="IPR029041">
    <property type="entry name" value="FAD-linked_oxidoreductase-like"/>
</dbReference>
<reference evidence="6" key="2">
    <citation type="journal article" date="2014" name="ISME J.">
        <title>Microbial stratification in low pH oxic and suboxic macroscopic growths along an acid mine drainage.</title>
        <authorList>
            <person name="Mendez-Garcia C."/>
            <person name="Mesa V."/>
            <person name="Sprenger R.R."/>
            <person name="Richter M."/>
            <person name="Diez M.S."/>
            <person name="Solano J."/>
            <person name="Bargiela R."/>
            <person name="Golyshina O.V."/>
            <person name="Manteca A."/>
            <person name="Ramos J.L."/>
            <person name="Gallego J.R."/>
            <person name="Llorente I."/>
            <person name="Martins Dos Santos V.A."/>
            <person name="Jensen O.N."/>
            <person name="Pelaez A.I."/>
            <person name="Sanchez J."/>
            <person name="Ferrer M."/>
        </authorList>
    </citation>
    <scope>NUCLEOTIDE SEQUENCE</scope>
</reference>
<feature type="non-terminal residue" evidence="6">
    <location>
        <position position="110"/>
    </location>
</feature>
<evidence type="ECO:0000256" key="3">
    <source>
        <dbReference type="ARBA" id="ARBA00022630"/>
    </source>
</evidence>
<keyword evidence="4" id="KW-0274">FAD</keyword>
<comment type="pathway">
    <text evidence="2">One-carbon metabolism; tetrahydrofolate interconversion.</text>
</comment>
<comment type="caution">
    <text evidence="6">The sequence shown here is derived from an EMBL/GenBank/DDBJ whole genome shotgun (WGS) entry which is preliminary data.</text>
</comment>
<evidence type="ECO:0000256" key="2">
    <source>
        <dbReference type="ARBA" id="ARBA00004777"/>
    </source>
</evidence>
<dbReference type="GO" id="GO:0004489">
    <property type="term" value="F:methylenetetrahydrofolate reductase [NAD(P)H] activity"/>
    <property type="evidence" value="ECO:0007669"/>
    <property type="project" value="InterPro"/>
</dbReference>
<evidence type="ECO:0000256" key="1">
    <source>
        <dbReference type="ARBA" id="ARBA00001974"/>
    </source>
</evidence>
<evidence type="ECO:0000256" key="4">
    <source>
        <dbReference type="ARBA" id="ARBA00022827"/>
    </source>
</evidence>
<dbReference type="UniPathway" id="UPA00193"/>
<comment type="cofactor">
    <cofactor evidence="1">
        <name>FAD</name>
        <dbReference type="ChEBI" id="CHEBI:57692"/>
    </cofactor>
</comment>
<dbReference type="InterPro" id="IPR003171">
    <property type="entry name" value="Mehydrof_redctse-like"/>
</dbReference>
<dbReference type="EMBL" id="AUZX01007626">
    <property type="protein sequence ID" value="EQD58669.1"/>
    <property type="molecule type" value="Genomic_DNA"/>
</dbReference>
<sequence length="110" mass="11579">AIGLLEVLSGLNAGVDLGGSAIGAPTAFTAGCAFDPGAEDLPREIARLRRKVEAGARFMMTQPIYGIETLERALDRLGGAPIPLLLGVMPLYSHRHAVYLDREVPGISVP</sequence>
<keyword evidence="3" id="KW-0285">Flavoprotein</keyword>
<dbReference type="GO" id="GO:0006555">
    <property type="term" value="P:methionine metabolic process"/>
    <property type="evidence" value="ECO:0007669"/>
    <property type="project" value="InterPro"/>
</dbReference>
<name>T1C065_9ZZZZ</name>
<proteinExistence type="predicted"/>